<organism evidence="1 2">
    <name type="scientific">Tagetes erecta</name>
    <name type="common">African marigold</name>
    <dbReference type="NCBI Taxonomy" id="13708"/>
    <lineage>
        <taxon>Eukaryota</taxon>
        <taxon>Viridiplantae</taxon>
        <taxon>Streptophyta</taxon>
        <taxon>Embryophyta</taxon>
        <taxon>Tracheophyta</taxon>
        <taxon>Spermatophyta</taxon>
        <taxon>Magnoliopsida</taxon>
        <taxon>eudicotyledons</taxon>
        <taxon>Gunneridae</taxon>
        <taxon>Pentapetalae</taxon>
        <taxon>asterids</taxon>
        <taxon>campanulids</taxon>
        <taxon>Asterales</taxon>
        <taxon>Asteraceae</taxon>
        <taxon>Asteroideae</taxon>
        <taxon>Heliantheae alliance</taxon>
        <taxon>Tageteae</taxon>
        <taxon>Tagetes</taxon>
    </lineage>
</organism>
<evidence type="ECO:0000313" key="2">
    <source>
        <dbReference type="Proteomes" id="UP001229421"/>
    </source>
</evidence>
<proteinExistence type="predicted"/>
<dbReference type="AlphaFoldDB" id="A0AAD8KYL2"/>
<gene>
    <name evidence="1" type="ORF">QVD17_14156</name>
</gene>
<accession>A0AAD8KYL2</accession>
<dbReference type="Proteomes" id="UP001229421">
    <property type="component" value="Unassembled WGS sequence"/>
</dbReference>
<keyword evidence="2" id="KW-1185">Reference proteome</keyword>
<reference evidence="1" key="1">
    <citation type="journal article" date="2023" name="bioRxiv">
        <title>Improved chromosome-level genome assembly for marigold (Tagetes erecta).</title>
        <authorList>
            <person name="Jiang F."/>
            <person name="Yuan L."/>
            <person name="Wang S."/>
            <person name="Wang H."/>
            <person name="Xu D."/>
            <person name="Wang A."/>
            <person name="Fan W."/>
        </authorList>
    </citation>
    <scope>NUCLEOTIDE SEQUENCE</scope>
    <source>
        <strain evidence="1">WSJ</strain>
        <tissue evidence="1">Leaf</tissue>
    </source>
</reference>
<dbReference type="EMBL" id="JAUHHV010000003">
    <property type="protein sequence ID" value="KAK1430989.1"/>
    <property type="molecule type" value="Genomic_DNA"/>
</dbReference>
<evidence type="ECO:0000313" key="1">
    <source>
        <dbReference type="EMBL" id="KAK1430989.1"/>
    </source>
</evidence>
<name>A0AAD8KYL2_TARER</name>
<comment type="caution">
    <text evidence="1">The sequence shown here is derived from an EMBL/GenBank/DDBJ whole genome shotgun (WGS) entry which is preliminary data.</text>
</comment>
<sequence>MRLVRLRLGRQQGLCHTRPSLSLHAQVHCHIHSWTWQGHRHRTFLSSVSAQTHTVSPAHGLSGYFSVYYHKHQRGVLIGGNIVSQIAIYLGYEHAISQLPTEGVAPHKANRATVVGMWIFQKLLDNQWCLVGSYDVLEP</sequence>
<protein>
    <submittedName>
        <fullName evidence="1">Uncharacterized protein</fullName>
    </submittedName>
</protein>